<dbReference type="PANTHER" id="PTHR32089">
    <property type="entry name" value="METHYL-ACCEPTING CHEMOTAXIS PROTEIN MCPB"/>
    <property type="match status" value="1"/>
</dbReference>
<dbReference type="Pfam" id="PF00015">
    <property type="entry name" value="MCPsignal"/>
    <property type="match status" value="1"/>
</dbReference>
<dbReference type="InterPro" id="IPR004090">
    <property type="entry name" value="Chemotax_Me-accpt_rcpt"/>
</dbReference>
<organism evidence="7 8">
    <name type="scientific">Uliginosibacterium flavum</name>
    <dbReference type="NCBI Taxonomy" id="1396831"/>
    <lineage>
        <taxon>Bacteria</taxon>
        <taxon>Pseudomonadati</taxon>
        <taxon>Pseudomonadota</taxon>
        <taxon>Betaproteobacteria</taxon>
        <taxon>Rhodocyclales</taxon>
        <taxon>Zoogloeaceae</taxon>
        <taxon>Uliginosibacterium</taxon>
    </lineage>
</organism>
<dbReference type="SMART" id="SM00304">
    <property type="entry name" value="HAMP"/>
    <property type="match status" value="1"/>
</dbReference>
<evidence type="ECO:0000313" key="8">
    <source>
        <dbReference type="Proteomes" id="UP001549691"/>
    </source>
</evidence>
<keyword evidence="4" id="KW-1133">Transmembrane helix</keyword>
<dbReference type="Pfam" id="PF00672">
    <property type="entry name" value="HAMP"/>
    <property type="match status" value="1"/>
</dbReference>
<keyword evidence="1 3" id="KW-0807">Transducer</keyword>
<sequence length="727" mass="78021">MAILPSFISRLGERVRGLMPARFALSPEARARLQPGALIASVREGRSELQQAWREDRVGTVFNPGIRYLNRLSYPWKFGLVGLLAMASIGFYVISLNVSMRGELNAARDERAALGLYAPTVAALQKVQVYALLGHGASTNPELKPAWQARGTEVETAFKAVDAILARDDAFDLEDKWNALKAAWKTLRAAEAGMSADQAKIELPKFSRLMLDFMGDLGAASGLVSDKGRDSSYLADILIRKIPHASDRLASANNNALLLLGSKEMGAEWNRMRGLNANAERGRDDLRETLKRAGAANVTLQPVLQKVDADLVAMLAAQLEIIDREISKGSFAMPGPEFVEVSVKAGEVLTAQIPAVSNALSGLLDVRVKQLEGEFWSATLIASAMLLVLAYFAAAMFVTILDAVAELGEGARQIGEGDLRYRIVYTARDEMRAVAEQFNHMAETFGGVIRQVQNTAGELVNSADALSASAAQVAQGSERQSEAASSMAAAVEEMTVGIDEISRSASAADEVSTRSGQLSQEGGEVVQRTVVEMEQIAAAVNESARVIEELGRNSRQIHSIVTSIKEIANQTNLLALNASIEAARAGEEGRGFSVVADEVRKLAERTTKATVEIAGMVGAIQVGTTHAVAAMQDGVQRVAGGVQLTNRSGDAMHRIREESDRVLRSVSEISAALREQASASTEIARSVETIAQMAEANHSVVAQTSNTARYLAGLAQKLGQDVRHFRI</sequence>
<evidence type="ECO:0000256" key="2">
    <source>
        <dbReference type="ARBA" id="ARBA00029447"/>
    </source>
</evidence>
<feature type="domain" description="Methyl-accepting transducer" evidence="5">
    <location>
        <begin position="455"/>
        <end position="691"/>
    </location>
</feature>
<keyword evidence="4" id="KW-0812">Transmembrane</keyword>
<dbReference type="CDD" id="cd11386">
    <property type="entry name" value="MCP_signal"/>
    <property type="match status" value="1"/>
</dbReference>
<feature type="transmembrane region" description="Helical" evidence="4">
    <location>
        <begin position="375"/>
        <end position="398"/>
    </location>
</feature>
<dbReference type="Gene3D" id="1.10.287.950">
    <property type="entry name" value="Methyl-accepting chemotaxis protein"/>
    <property type="match status" value="1"/>
</dbReference>
<comment type="similarity">
    <text evidence="2">Belongs to the methyl-accepting chemotaxis (MCP) protein family.</text>
</comment>
<accession>A0ABV2THI6</accession>
<evidence type="ECO:0000259" key="5">
    <source>
        <dbReference type="PROSITE" id="PS50111"/>
    </source>
</evidence>
<feature type="domain" description="HAMP" evidence="6">
    <location>
        <begin position="398"/>
        <end position="450"/>
    </location>
</feature>
<protein>
    <submittedName>
        <fullName evidence="7">Methyl-accepting chemotaxis protein</fullName>
    </submittedName>
</protein>
<feature type="transmembrane region" description="Helical" evidence="4">
    <location>
        <begin position="78"/>
        <end position="98"/>
    </location>
</feature>
<dbReference type="SMART" id="SM00283">
    <property type="entry name" value="MA"/>
    <property type="match status" value="1"/>
</dbReference>
<keyword evidence="8" id="KW-1185">Reference proteome</keyword>
<evidence type="ECO:0000256" key="3">
    <source>
        <dbReference type="PROSITE-ProRule" id="PRU00284"/>
    </source>
</evidence>
<evidence type="ECO:0000256" key="4">
    <source>
        <dbReference type="SAM" id="Phobius"/>
    </source>
</evidence>
<dbReference type="InterPro" id="IPR004089">
    <property type="entry name" value="MCPsignal_dom"/>
</dbReference>
<name>A0ABV2THI6_9RHOO</name>
<dbReference type="InterPro" id="IPR003660">
    <property type="entry name" value="HAMP_dom"/>
</dbReference>
<dbReference type="PROSITE" id="PS50111">
    <property type="entry name" value="CHEMOTAXIS_TRANSDUC_2"/>
    <property type="match status" value="1"/>
</dbReference>
<dbReference type="SUPFAM" id="SSF58104">
    <property type="entry name" value="Methyl-accepting chemotaxis protein (MCP) signaling domain"/>
    <property type="match status" value="1"/>
</dbReference>
<gene>
    <name evidence="7" type="ORF">ABXR19_04245</name>
</gene>
<dbReference type="CDD" id="cd06225">
    <property type="entry name" value="HAMP"/>
    <property type="match status" value="1"/>
</dbReference>
<dbReference type="PROSITE" id="PS50885">
    <property type="entry name" value="HAMP"/>
    <property type="match status" value="1"/>
</dbReference>
<keyword evidence="4" id="KW-0472">Membrane</keyword>
<evidence type="ECO:0000313" key="7">
    <source>
        <dbReference type="EMBL" id="MET7013387.1"/>
    </source>
</evidence>
<dbReference type="EMBL" id="JBEWZI010000003">
    <property type="protein sequence ID" value="MET7013387.1"/>
    <property type="molecule type" value="Genomic_DNA"/>
</dbReference>
<evidence type="ECO:0000259" key="6">
    <source>
        <dbReference type="PROSITE" id="PS50885"/>
    </source>
</evidence>
<comment type="caution">
    <text evidence="7">The sequence shown here is derived from an EMBL/GenBank/DDBJ whole genome shotgun (WGS) entry which is preliminary data.</text>
</comment>
<dbReference type="Proteomes" id="UP001549691">
    <property type="component" value="Unassembled WGS sequence"/>
</dbReference>
<proteinExistence type="inferred from homology"/>
<dbReference type="PRINTS" id="PR00260">
    <property type="entry name" value="CHEMTRNSDUCR"/>
</dbReference>
<dbReference type="PANTHER" id="PTHR32089:SF112">
    <property type="entry name" value="LYSOZYME-LIKE PROTEIN-RELATED"/>
    <property type="match status" value="1"/>
</dbReference>
<reference evidence="7 8" key="1">
    <citation type="submission" date="2024-07" db="EMBL/GenBank/DDBJ databases">
        <title>Uliginosibacterium flavum JJ3220;KACC:17644.</title>
        <authorList>
            <person name="Kim M.K."/>
        </authorList>
    </citation>
    <scope>NUCLEOTIDE SEQUENCE [LARGE SCALE GENOMIC DNA]</scope>
    <source>
        <strain evidence="7 8">KACC:17644</strain>
    </source>
</reference>
<evidence type="ECO:0000256" key="1">
    <source>
        <dbReference type="ARBA" id="ARBA00023224"/>
    </source>
</evidence>
<dbReference type="RefSeq" id="WP_354599847.1">
    <property type="nucleotide sequence ID" value="NZ_JBEWZI010000003.1"/>
</dbReference>